<dbReference type="RefSeq" id="XP_010495807.1">
    <property type="nucleotide sequence ID" value="XM_010497505.1"/>
</dbReference>
<dbReference type="PANTHER" id="PTHR47481">
    <property type="match status" value="1"/>
</dbReference>
<protein>
    <submittedName>
        <fullName evidence="4">Uncharacterized protein LOC104772950</fullName>
    </submittedName>
</protein>
<evidence type="ECO:0000313" key="4">
    <source>
        <dbReference type="RefSeq" id="XP_010495807.1"/>
    </source>
</evidence>
<evidence type="ECO:0000313" key="3">
    <source>
        <dbReference type="Proteomes" id="UP000694864"/>
    </source>
</evidence>
<accession>A0ABM0Y5D6</accession>
<dbReference type="GeneID" id="104772950"/>
<dbReference type="PANTHER" id="PTHR47481:SF22">
    <property type="entry name" value="RETROTRANSPOSON GAG DOMAIN-CONTAINING PROTEIN"/>
    <property type="match status" value="1"/>
</dbReference>
<reference evidence="4" key="2">
    <citation type="submission" date="2025-08" db="UniProtKB">
        <authorList>
            <consortium name="RefSeq"/>
        </authorList>
    </citation>
    <scope>IDENTIFICATION</scope>
    <source>
        <tissue evidence="4">Leaf</tissue>
    </source>
</reference>
<feature type="region of interest" description="Disordered" evidence="1">
    <location>
        <begin position="228"/>
        <end position="259"/>
    </location>
</feature>
<sequence>MATNAEVVDLSQSLLNINMGNITKLTSMNYITWSLQVHSLLDGHDLAGHVDGSSVPPDATITTNGRETTNPAYTIWRCQDKLVYSGLLGTLSPSIQPLVSKSKTAAEMWKIVTDTYTKPSRGHVQQIRIQLQQQSKGDKSIDDYIQNLTTRFDQLALLGKPMDHDEQIDVIFKGLSEEYKSVVDQVEGRETSPSITEIHEKLLNKEAKLLALSVSSPSHLPASANIATARNQHSQGRSNRSRTNSWHQSRQSAYKPANQTRGYQGKCQLCGVFGHSAKRCSQLQRHAYPQQGLLPSPRPWQPRENVAFTAPSSPDSWLMDSGSTHHMTSDLSNLALHQPYNGSDGILIGDGTGLPITHTGSLTLTLPSSSRNLTLNRVLCVPNIKKNLISVYRLCNANQVSVHFYPAHFQVKDLSSGVLLLEGKTRDDLYEWPVSSSTLSAFFASKPTKPSIAD</sequence>
<organism evidence="3 4">
    <name type="scientific">Camelina sativa</name>
    <name type="common">False flax</name>
    <name type="synonym">Myagrum sativum</name>
    <dbReference type="NCBI Taxonomy" id="90675"/>
    <lineage>
        <taxon>Eukaryota</taxon>
        <taxon>Viridiplantae</taxon>
        <taxon>Streptophyta</taxon>
        <taxon>Embryophyta</taxon>
        <taxon>Tracheophyta</taxon>
        <taxon>Spermatophyta</taxon>
        <taxon>Magnoliopsida</taxon>
        <taxon>eudicotyledons</taxon>
        <taxon>Gunneridae</taxon>
        <taxon>Pentapetalae</taxon>
        <taxon>rosids</taxon>
        <taxon>malvids</taxon>
        <taxon>Brassicales</taxon>
        <taxon>Brassicaceae</taxon>
        <taxon>Camelineae</taxon>
        <taxon>Camelina</taxon>
    </lineage>
</organism>
<name>A0ABM0Y5D6_CAMSA</name>
<evidence type="ECO:0000259" key="2">
    <source>
        <dbReference type="Pfam" id="PF22936"/>
    </source>
</evidence>
<evidence type="ECO:0000256" key="1">
    <source>
        <dbReference type="SAM" id="MobiDB-lite"/>
    </source>
</evidence>
<feature type="domain" description="Retrovirus-related Pol polyprotein from transposon TNT 1-94-like beta-barrel" evidence="2">
    <location>
        <begin position="317"/>
        <end position="396"/>
    </location>
</feature>
<reference evidence="3" key="1">
    <citation type="journal article" date="2014" name="Nat. Commun.">
        <title>The emerging biofuel crop Camelina sativa retains a highly undifferentiated hexaploid genome structure.</title>
        <authorList>
            <person name="Kagale S."/>
            <person name="Koh C."/>
            <person name="Nixon J."/>
            <person name="Bollina V."/>
            <person name="Clarke W.E."/>
            <person name="Tuteja R."/>
            <person name="Spillane C."/>
            <person name="Robinson S.J."/>
            <person name="Links M.G."/>
            <person name="Clarke C."/>
            <person name="Higgins E.E."/>
            <person name="Huebert T."/>
            <person name="Sharpe A.G."/>
            <person name="Parkin I.A."/>
        </authorList>
    </citation>
    <scope>NUCLEOTIDE SEQUENCE [LARGE SCALE GENOMIC DNA]</scope>
    <source>
        <strain evidence="3">cv. DH55</strain>
    </source>
</reference>
<dbReference type="InterPro" id="IPR054722">
    <property type="entry name" value="PolX-like_BBD"/>
</dbReference>
<dbReference type="Proteomes" id="UP000694864">
    <property type="component" value="Chromosome 20"/>
</dbReference>
<dbReference type="Pfam" id="PF22936">
    <property type="entry name" value="Pol_BBD"/>
    <property type="match status" value="1"/>
</dbReference>
<proteinExistence type="predicted"/>
<dbReference type="Pfam" id="PF14223">
    <property type="entry name" value="Retrotran_gag_2"/>
    <property type="match status" value="1"/>
</dbReference>
<keyword evidence="3" id="KW-1185">Reference proteome</keyword>
<gene>
    <name evidence="4" type="primary">LOC104772950</name>
</gene>